<keyword evidence="5" id="KW-0456">Lyase</keyword>
<organism evidence="8 11">
    <name type="scientific">Staphylococcus chromogenes</name>
    <name type="common">Staphylococcus hyicus subsp. chromogenes</name>
    <dbReference type="NCBI Taxonomy" id="46126"/>
    <lineage>
        <taxon>Bacteria</taxon>
        <taxon>Bacillati</taxon>
        <taxon>Bacillota</taxon>
        <taxon>Bacilli</taxon>
        <taxon>Bacillales</taxon>
        <taxon>Staphylococcaceae</taxon>
        <taxon>Staphylococcus</taxon>
    </lineage>
</organism>
<evidence type="ECO:0000256" key="2">
    <source>
        <dbReference type="ARBA" id="ARBA00010671"/>
    </source>
</evidence>
<dbReference type="Pfam" id="PF03711">
    <property type="entry name" value="OKR_DC_1_C"/>
    <property type="match status" value="1"/>
</dbReference>
<comment type="caution">
    <text evidence="8">The sequence shown here is derived from an EMBL/GenBank/DDBJ whole genome shotgun (WGS) entry which is preliminary data.</text>
</comment>
<sequence>MKGPLYQRLETWATAQPISMHVPGHKNQTIGDLSFLSGHYDITEITGFDDLHHPEDVLKDSMATIQRHPDYDAYFLVNGTTSGILATIHAFQSLPGQVIMARNVHKSVFNALDLGHQQAFILPTEIHEKTYQYLTPRPENIKLDNGKLGVITYPNYYGQTFDVARTIEAFHQGGIPVLVDEAHGAHFGLKGFPSSALNAQADYVVQSFHKTLPSLTMSSVLYIHKKAPRRDQVIHLLQTFQSSSPSYLLMTSLESANAFYVSYVSGCFFERRHQVIQALKEKGLHVKTVDDPLKLLIYHSGLSGYELQKRMESLHIYAELADDQHVLWILPLWHANDTFPMEELLRRLQQMKLPDKQRQNIFALETLYTGEGQYVPDTFEQTRTISFHEAEGATLAQHLTVYPPGVPTLLKGEKLTASMIALINAWYDKGLRVEGLYKDKIKVKDD</sequence>
<evidence type="ECO:0000256" key="1">
    <source>
        <dbReference type="ARBA" id="ARBA00001933"/>
    </source>
</evidence>
<protein>
    <submittedName>
        <fullName evidence="8">Lysine decarboxylase</fullName>
    </submittedName>
</protein>
<dbReference type="SUPFAM" id="SSF55904">
    <property type="entry name" value="Ornithine decarboxylase C-terminal domain"/>
    <property type="match status" value="1"/>
</dbReference>
<dbReference type="SUPFAM" id="SSF53383">
    <property type="entry name" value="PLP-dependent transferases"/>
    <property type="match status" value="1"/>
</dbReference>
<evidence type="ECO:0000313" key="9">
    <source>
        <dbReference type="EMBL" id="PTG69017.1"/>
    </source>
</evidence>
<keyword evidence="3" id="KW-0210">Decarboxylase</keyword>
<dbReference type="InterPro" id="IPR036633">
    <property type="entry name" value="Prn/Lys/Arg_de-COase_C_sf"/>
</dbReference>
<dbReference type="PANTHER" id="PTHR43277:SF3">
    <property type="entry name" value="DECARBOXYLASE, PUTATIVE-RELATED"/>
    <property type="match status" value="1"/>
</dbReference>
<dbReference type="EMBL" id="PZCM01000017">
    <property type="protein sequence ID" value="PTG25742.1"/>
    <property type="molecule type" value="Genomic_DNA"/>
</dbReference>
<dbReference type="EMBL" id="PZAO01000022">
    <property type="protein sequence ID" value="PTG69017.1"/>
    <property type="molecule type" value="Genomic_DNA"/>
</dbReference>
<feature type="domain" description="Orn/Lys/Arg decarboxylase C-terminal" evidence="7">
    <location>
        <begin position="380"/>
        <end position="422"/>
    </location>
</feature>
<evidence type="ECO:0000256" key="4">
    <source>
        <dbReference type="ARBA" id="ARBA00022898"/>
    </source>
</evidence>
<dbReference type="Proteomes" id="UP000242008">
    <property type="component" value="Unassembled WGS sequence"/>
</dbReference>
<dbReference type="GO" id="GO:0016831">
    <property type="term" value="F:carboxy-lyase activity"/>
    <property type="evidence" value="ECO:0007669"/>
    <property type="project" value="UniProtKB-KW"/>
</dbReference>
<dbReference type="Gene3D" id="3.90.105.10">
    <property type="entry name" value="Molybdopterin biosynthesis moea protein, domain 2"/>
    <property type="match status" value="1"/>
</dbReference>
<name>A0AAX0ZEM7_STACR</name>
<evidence type="ECO:0000313" key="8">
    <source>
        <dbReference type="EMBL" id="PTG25742.1"/>
    </source>
</evidence>
<dbReference type="InterPro" id="IPR052357">
    <property type="entry name" value="Orn_Lys_Arg_decarboxylase-I"/>
</dbReference>
<dbReference type="PANTHER" id="PTHR43277">
    <property type="entry name" value="ARGININE DECARBOXYLASE"/>
    <property type="match status" value="1"/>
</dbReference>
<reference evidence="10 11" key="1">
    <citation type="journal article" date="2016" name="Front. Microbiol.">
        <title>Comprehensive Phylogenetic Analysis of Bovine Non-aureus Staphylococci Species Based on Whole-Genome Sequencing.</title>
        <authorList>
            <person name="Naushad S."/>
            <person name="Barkema H.W."/>
            <person name="Luby C."/>
            <person name="Condas L.A."/>
            <person name="Nobrega D.B."/>
            <person name="Carson D.A."/>
            <person name="De Buck J."/>
        </authorList>
    </citation>
    <scope>NUCLEOTIDE SEQUENCE [LARGE SCALE GENOMIC DNA]</scope>
    <source>
        <strain evidence="8 11">SNUC 105</strain>
        <strain evidence="9 10">SNUC 1363</strain>
    </source>
</reference>
<evidence type="ECO:0000256" key="5">
    <source>
        <dbReference type="ARBA" id="ARBA00023239"/>
    </source>
</evidence>
<dbReference type="InterPro" id="IPR015424">
    <property type="entry name" value="PyrdxlP-dep_Trfase"/>
</dbReference>
<reference evidence="8" key="2">
    <citation type="submission" date="2018-03" db="EMBL/GenBank/DDBJ databases">
        <authorList>
            <person name="Naushad S."/>
        </authorList>
    </citation>
    <scope>NUCLEOTIDE SEQUENCE</scope>
    <source>
        <strain evidence="8">SNUC 105</strain>
        <strain evidence="9">SNUC 1363</strain>
    </source>
</reference>
<dbReference type="InterPro" id="IPR015421">
    <property type="entry name" value="PyrdxlP-dep_Trfase_major"/>
</dbReference>
<comment type="cofactor">
    <cofactor evidence="1">
        <name>pyridoxal 5'-phosphate</name>
        <dbReference type="ChEBI" id="CHEBI:597326"/>
    </cofactor>
</comment>
<dbReference type="InterPro" id="IPR000310">
    <property type="entry name" value="Orn/Lys/Arg_deCO2ase_major_dom"/>
</dbReference>
<keyword evidence="10" id="KW-1185">Reference proteome</keyword>
<dbReference type="InterPro" id="IPR008286">
    <property type="entry name" value="Prn/Lys/Arg_de-COase_C"/>
</dbReference>
<dbReference type="Proteomes" id="UP000242144">
    <property type="component" value="Unassembled WGS sequence"/>
</dbReference>
<keyword evidence="4" id="KW-0663">Pyridoxal phosphate</keyword>
<dbReference type="Gene3D" id="3.40.640.10">
    <property type="entry name" value="Type I PLP-dependent aspartate aminotransferase-like (Major domain)"/>
    <property type="match status" value="1"/>
</dbReference>
<evidence type="ECO:0000313" key="10">
    <source>
        <dbReference type="Proteomes" id="UP000242008"/>
    </source>
</evidence>
<proteinExistence type="inferred from homology"/>
<dbReference type="RefSeq" id="WP_037577066.1">
    <property type="nucleotide sequence ID" value="NZ_CP133244.1"/>
</dbReference>
<evidence type="ECO:0000256" key="3">
    <source>
        <dbReference type="ARBA" id="ARBA00022793"/>
    </source>
</evidence>
<evidence type="ECO:0000259" key="7">
    <source>
        <dbReference type="Pfam" id="PF03711"/>
    </source>
</evidence>
<dbReference type="Pfam" id="PF01276">
    <property type="entry name" value="OKR_DC_1"/>
    <property type="match status" value="1"/>
</dbReference>
<evidence type="ECO:0000313" key="11">
    <source>
        <dbReference type="Proteomes" id="UP000242144"/>
    </source>
</evidence>
<comment type="similarity">
    <text evidence="2">Belongs to the Orn/Lys/Arg decarboxylase class-I family.</text>
</comment>
<feature type="domain" description="Orn/Lys/Arg decarboxylases family 1 pyridoxal-P attachment site" evidence="6">
    <location>
        <begin position="4"/>
        <end position="259"/>
    </location>
</feature>
<dbReference type="AlphaFoldDB" id="A0AAX0ZEM7"/>
<gene>
    <name evidence="8" type="ORF">BU638_10145</name>
    <name evidence="9" type="ORF">BU676_08930</name>
</gene>
<evidence type="ECO:0000259" key="6">
    <source>
        <dbReference type="Pfam" id="PF01276"/>
    </source>
</evidence>
<accession>A0AAX0ZEM7</accession>